<dbReference type="Proteomes" id="UP000825072">
    <property type="component" value="Chromosome 1"/>
</dbReference>
<feature type="transmembrane region" description="Helical" evidence="1">
    <location>
        <begin position="43"/>
        <end position="61"/>
    </location>
</feature>
<feature type="transmembrane region" description="Helical" evidence="1">
    <location>
        <begin position="6"/>
        <end position="22"/>
    </location>
</feature>
<evidence type="ECO:0000313" key="3">
    <source>
        <dbReference type="Proteomes" id="UP000825072"/>
    </source>
</evidence>
<keyword evidence="1" id="KW-0472">Membrane</keyword>
<dbReference type="EMBL" id="AP024747">
    <property type="protein sequence ID" value="BCY25941.1"/>
    <property type="molecule type" value="Genomic_DNA"/>
</dbReference>
<keyword evidence="1" id="KW-1133">Transmembrane helix</keyword>
<proteinExistence type="predicted"/>
<evidence type="ECO:0000256" key="1">
    <source>
        <dbReference type="SAM" id="Phobius"/>
    </source>
</evidence>
<feature type="transmembrane region" description="Helical" evidence="1">
    <location>
        <begin position="67"/>
        <end position="92"/>
    </location>
</feature>
<name>A0AAD1NWU9_9ACTN</name>
<sequence>MPTISTITCLVTAILTTAVMGTPSRHRERKIHGKRINVKMVRLLAWSGAIVACAVLVWASVAAKASLISVAVISVASSLSAGLVAPWLLTLVSRHEVPPGRWPAASRALRSRGSWHGLFSGLMAGLIAAAATGLLIVASLFAQMNATSSIRW</sequence>
<accession>A0AAD1NWU9</accession>
<organism evidence="2 3">
    <name type="scientific">Cutibacterium modestum</name>
    <dbReference type="NCBI Taxonomy" id="2559073"/>
    <lineage>
        <taxon>Bacteria</taxon>
        <taxon>Bacillati</taxon>
        <taxon>Actinomycetota</taxon>
        <taxon>Actinomycetes</taxon>
        <taxon>Propionibacteriales</taxon>
        <taxon>Propionibacteriaceae</taxon>
        <taxon>Cutibacterium</taxon>
    </lineage>
</organism>
<protein>
    <submittedName>
        <fullName evidence="2">Uncharacterized protein</fullName>
    </submittedName>
</protein>
<gene>
    <name evidence="2" type="ORF">KB1_19310</name>
</gene>
<reference evidence="2" key="1">
    <citation type="submission" date="2021-06" db="EMBL/GenBank/DDBJ databases">
        <title>Genome sequence of Cutibacterium modestum strain KB17-24694.</title>
        <authorList>
            <person name="Dekio I."/>
            <person name="Asahina A."/>
            <person name="Nishida M."/>
        </authorList>
    </citation>
    <scope>NUCLEOTIDE SEQUENCE</scope>
    <source>
        <strain evidence="2">KB17-24694</strain>
    </source>
</reference>
<feature type="transmembrane region" description="Helical" evidence="1">
    <location>
        <begin position="113"/>
        <end position="142"/>
    </location>
</feature>
<dbReference type="RefSeq" id="WP_227431936.1">
    <property type="nucleotide sequence ID" value="NZ_BJEN01000003.1"/>
</dbReference>
<evidence type="ECO:0000313" key="2">
    <source>
        <dbReference type="EMBL" id="BCY25941.1"/>
    </source>
</evidence>
<keyword evidence="1" id="KW-0812">Transmembrane</keyword>
<dbReference type="AlphaFoldDB" id="A0AAD1NWU9"/>